<dbReference type="AlphaFoldDB" id="G2Y5G7"/>
<dbReference type="EMBL" id="FQ790288">
    <property type="protein sequence ID" value="CCD47907.1"/>
    <property type="molecule type" value="Genomic_DNA"/>
</dbReference>
<name>G2Y5G7_BOTF4</name>
<reference evidence="2" key="1">
    <citation type="journal article" date="2011" name="PLoS Genet.">
        <title>Genomic analysis of the necrotrophic fungal pathogens Sclerotinia sclerotiorum and Botrytis cinerea.</title>
        <authorList>
            <person name="Amselem J."/>
            <person name="Cuomo C.A."/>
            <person name="van Kan J.A."/>
            <person name="Viaud M."/>
            <person name="Benito E.P."/>
            <person name="Couloux A."/>
            <person name="Coutinho P.M."/>
            <person name="de Vries R.P."/>
            <person name="Dyer P.S."/>
            <person name="Fillinger S."/>
            <person name="Fournier E."/>
            <person name="Gout L."/>
            <person name="Hahn M."/>
            <person name="Kohn L."/>
            <person name="Lapalu N."/>
            <person name="Plummer K.M."/>
            <person name="Pradier J.M."/>
            <person name="Quevillon E."/>
            <person name="Sharon A."/>
            <person name="Simon A."/>
            <person name="ten Have A."/>
            <person name="Tudzynski B."/>
            <person name="Tudzynski P."/>
            <person name="Wincker P."/>
            <person name="Andrew M."/>
            <person name="Anthouard V."/>
            <person name="Beever R.E."/>
            <person name="Beffa R."/>
            <person name="Benoit I."/>
            <person name="Bouzid O."/>
            <person name="Brault B."/>
            <person name="Chen Z."/>
            <person name="Choquer M."/>
            <person name="Collemare J."/>
            <person name="Cotton P."/>
            <person name="Danchin E.G."/>
            <person name="Da Silva C."/>
            <person name="Gautier A."/>
            <person name="Giraud C."/>
            <person name="Giraud T."/>
            <person name="Gonzalez C."/>
            <person name="Grossetete S."/>
            <person name="Guldener U."/>
            <person name="Henrissat B."/>
            <person name="Howlett B.J."/>
            <person name="Kodira C."/>
            <person name="Kretschmer M."/>
            <person name="Lappartient A."/>
            <person name="Leroch M."/>
            <person name="Levis C."/>
            <person name="Mauceli E."/>
            <person name="Neuveglise C."/>
            <person name="Oeser B."/>
            <person name="Pearson M."/>
            <person name="Poulain J."/>
            <person name="Poussereau N."/>
            <person name="Quesneville H."/>
            <person name="Rascle C."/>
            <person name="Schumacher J."/>
            <person name="Segurens B."/>
            <person name="Sexton A."/>
            <person name="Silva E."/>
            <person name="Sirven C."/>
            <person name="Soanes D.M."/>
            <person name="Talbot N.J."/>
            <person name="Templeton M."/>
            <person name="Yandava C."/>
            <person name="Yarden O."/>
            <person name="Zeng Q."/>
            <person name="Rollins J.A."/>
            <person name="Lebrun M.H."/>
            <person name="Dickman M."/>
        </authorList>
    </citation>
    <scope>NUCLEOTIDE SEQUENCE [LARGE SCALE GENOMIC DNA]</scope>
    <source>
        <strain evidence="2">T4</strain>
    </source>
</reference>
<protein>
    <submittedName>
        <fullName evidence="1">Uncharacterized protein</fullName>
    </submittedName>
</protein>
<dbReference type="HOGENOM" id="CLU_2996283_0_0_1"/>
<organism evidence="1 2">
    <name type="scientific">Botryotinia fuckeliana (strain T4)</name>
    <name type="common">Noble rot fungus</name>
    <name type="synonym">Botrytis cinerea</name>
    <dbReference type="NCBI Taxonomy" id="999810"/>
    <lineage>
        <taxon>Eukaryota</taxon>
        <taxon>Fungi</taxon>
        <taxon>Dikarya</taxon>
        <taxon>Ascomycota</taxon>
        <taxon>Pezizomycotina</taxon>
        <taxon>Leotiomycetes</taxon>
        <taxon>Helotiales</taxon>
        <taxon>Sclerotiniaceae</taxon>
        <taxon>Botrytis</taxon>
    </lineage>
</organism>
<accession>G2Y5G7</accession>
<proteinExistence type="predicted"/>
<evidence type="ECO:0000313" key="1">
    <source>
        <dbReference type="EMBL" id="CCD47907.1"/>
    </source>
</evidence>
<sequence>MAMAMTMTMTMRMRRLPLLTMIGANVNPGFLEHPRTLPSQPMCLARTSGHFSPLQKL</sequence>
<dbReference type="InParanoid" id="G2Y5G7"/>
<dbReference type="Proteomes" id="UP000008177">
    <property type="component" value="Unplaced contigs"/>
</dbReference>
<evidence type="ECO:0000313" key="2">
    <source>
        <dbReference type="Proteomes" id="UP000008177"/>
    </source>
</evidence>
<gene>
    <name evidence="1" type="ORF">BofuT4_uP114110.1</name>
</gene>